<feature type="compositionally biased region" description="Basic and acidic residues" evidence="4">
    <location>
        <begin position="148"/>
        <end position="160"/>
    </location>
</feature>
<evidence type="ECO:0000256" key="4">
    <source>
        <dbReference type="SAM" id="MobiDB-lite"/>
    </source>
</evidence>
<dbReference type="InterPro" id="IPR002110">
    <property type="entry name" value="Ankyrin_rpt"/>
</dbReference>
<dbReference type="InterPro" id="IPR000504">
    <property type="entry name" value="RRM_dom"/>
</dbReference>
<keyword evidence="1 3" id="KW-0694">RNA-binding</keyword>
<evidence type="ECO:0000313" key="6">
    <source>
        <dbReference type="EMBL" id="GJN91421.1"/>
    </source>
</evidence>
<dbReference type="Gene3D" id="3.30.70.330">
    <property type="match status" value="2"/>
</dbReference>
<keyword evidence="2" id="KW-0040">ANK repeat</keyword>
<name>A0AAV5GPF3_9BASI</name>
<evidence type="ECO:0000313" key="7">
    <source>
        <dbReference type="Proteomes" id="UP001342314"/>
    </source>
</evidence>
<dbReference type="PROSITE" id="PS50102">
    <property type="entry name" value="RRM"/>
    <property type="match status" value="1"/>
</dbReference>
<dbReference type="InterPro" id="IPR050502">
    <property type="entry name" value="Euk_RNA-bind_prot"/>
</dbReference>
<dbReference type="EMBL" id="BQKY01000008">
    <property type="protein sequence ID" value="GJN91421.1"/>
    <property type="molecule type" value="Genomic_DNA"/>
</dbReference>
<accession>A0AAV5GPF3</accession>
<keyword evidence="7" id="KW-1185">Reference proteome</keyword>
<evidence type="ECO:0000256" key="1">
    <source>
        <dbReference type="ARBA" id="ARBA00022884"/>
    </source>
</evidence>
<dbReference type="Pfam" id="PF00076">
    <property type="entry name" value="RRM_1"/>
    <property type="match status" value="2"/>
</dbReference>
<feature type="region of interest" description="Disordered" evidence="4">
    <location>
        <begin position="148"/>
        <end position="293"/>
    </location>
</feature>
<evidence type="ECO:0000259" key="5">
    <source>
        <dbReference type="PROSITE" id="PS50102"/>
    </source>
</evidence>
<dbReference type="CDD" id="cd00590">
    <property type="entry name" value="RRM_SF"/>
    <property type="match status" value="2"/>
</dbReference>
<dbReference type="SMART" id="SM00360">
    <property type="entry name" value="RRM"/>
    <property type="match status" value="2"/>
</dbReference>
<protein>
    <recommendedName>
        <fullName evidence="5">RRM domain-containing protein</fullName>
    </recommendedName>
</protein>
<dbReference type="PANTHER" id="PTHR48025">
    <property type="entry name" value="OS02G0815200 PROTEIN"/>
    <property type="match status" value="1"/>
</dbReference>
<proteinExistence type="predicted"/>
<dbReference type="Proteomes" id="UP001342314">
    <property type="component" value="Unassembled WGS sequence"/>
</dbReference>
<dbReference type="SUPFAM" id="SSF54928">
    <property type="entry name" value="RNA-binding domain, RBD"/>
    <property type="match status" value="2"/>
</dbReference>
<comment type="caution">
    <text evidence="6">The sequence shown here is derived from an EMBL/GenBank/DDBJ whole genome shotgun (WGS) entry which is preliminary data.</text>
</comment>
<dbReference type="GO" id="GO:0003729">
    <property type="term" value="F:mRNA binding"/>
    <property type="evidence" value="ECO:0007669"/>
    <property type="project" value="TreeGrafter"/>
</dbReference>
<feature type="domain" description="RRM" evidence="5">
    <location>
        <begin position="457"/>
        <end position="535"/>
    </location>
</feature>
<dbReference type="InterPro" id="IPR012677">
    <property type="entry name" value="Nucleotide-bd_a/b_plait_sf"/>
</dbReference>
<dbReference type="GO" id="GO:0005634">
    <property type="term" value="C:nucleus"/>
    <property type="evidence" value="ECO:0007669"/>
    <property type="project" value="TreeGrafter"/>
</dbReference>
<evidence type="ECO:0000256" key="3">
    <source>
        <dbReference type="PROSITE-ProRule" id="PRU00176"/>
    </source>
</evidence>
<evidence type="ECO:0000256" key="2">
    <source>
        <dbReference type="PROSITE-ProRule" id="PRU00023"/>
    </source>
</evidence>
<feature type="compositionally biased region" description="Basic residues" evidence="4">
    <location>
        <begin position="264"/>
        <end position="275"/>
    </location>
</feature>
<organism evidence="6 7">
    <name type="scientific">Rhodotorula paludigena</name>
    <dbReference type="NCBI Taxonomy" id="86838"/>
    <lineage>
        <taxon>Eukaryota</taxon>
        <taxon>Fungi</taxon>
        <taxon>Dikarya</taxon>
        <taxon>Basidiomycota</taxon>
        <taxon>Pucciniomycotina</taxon>
        <taxon>Microbotryomycetes</taxon>
        <taxon>Sporidiobolales</taxon>
        <taxon>Sporidiobolaceae</taxon>
        <taxon>Rhodotorula</taxon>
    </lineage>
</organism>
<feature type="compositionally biased region" description="Pro residues" evidence="4">
    <location>
        <begin position="697"/>
        <end position="708"/>
    </location>
</feature>
<reference evidence="6 7" key="1">
    <citation type="submission" date="2021-12" db="EMBL/GenBank/DDBJ databases">
        <title>High titer production of polyol ester of fatty acids by Rhodotorula paludigena BS15 towards product separation-free biomass refinery.</title>
        <authorList>
            <person name="Mano J."/>
            <person name="Ono H."/>
            <person name="Tanaka T."/>
            <person name="Naito K."/>
            <person name="Sushida H."/>
            <person name="Ike M."/>
            <person name="Tokuyasu K."/>
            <person name="Kitaoka M."/>
        </authorList>
    </citation>
    <scope>NUCLEOTIDE SEQUENCE [LARGE SCALE GENOMIC DNA]</scope>
    <source>
        <strain evidence="6 7">BS15</strain>
    </source>
</reference>
<feature type="repeat" description="ANK" evidence="2">
    <location>
        <begin position="60"/>
        <end position="96"/>
    </location>
</feature>
<feature type="region of interest" description="Disordered" evidence="4">
    <location>
        <begin position="387"/>
        <end position="420"/>
    </location>
</feature>
<dbReference type="InterPro" id="IPR035979">
    <property type="entry name" value="RBD_domain_sf"/>
</dbReference>
<feature type="compositionally biased region" description="Gly residues" evidence="4">
    <location>
        <begin position="639"/>
        <end position="655"/>
    </location>
</feature>
<dbReference type="PANTHER" id="PTHR48025:SF1">
    <property type="entry name" value="RRM DOMAIN-CONTAINING PROTEIN"/>
    <property type="match status" value="1"/>
</dbReference>
<feature type="compositionally biased region" description="Low complexity" evidence="4">
    <location>
        <begin position="276"/>
        <end position="285"/>
    </location>
</feature>
<feature type="region of interest" description="Disordered" evidence="4">
    <location>
        <begin position="621"/>
        <end position="716"/>
    </location>
</feature>
<gene>
    <name evidence="6" type="ORF">Rhopal_004442-T1</name>
</gene>
<sequence length="728" mass="77172">MLTDADDTATDLRDLLTAEDILDRIVTSITDSDVCFTLVYLKELDNKGEPGLINQGHSQSGVTPLVAAGSKEHSRTASLLVRILLAKGAKLPSVDDNPEWVGQVQAWAIELIDMEGGAKKSTTPANKDVEALLNMDLTAVDEWCREHLTPPPDDLSRDAADQLGGYTTDDDFRASSLPLEARTKGRLPNESTADHRASSPADLFRTGRREASAPLPLKAEQSTPKLAYVDLTGRSPSPVPKEEEQEPSLAGGAPPSPPNSRAGGGKKRAASRSRSRSPNGRSAAPQPRAHLRVDNLPEGYTSEQLSELFSSVPGVVDVEVHVSKKGALWGFVSLASLATAQHAHATKNGTYCSAQDAANSDVLPLALTIYAADGHPLDPHREVEPVVNNPTGAPYAPVASPSQQRQPLPPRPYGAPAGASSGRGFGGASAGFGGSGAPRYFPRPVTPFIFTAAELARRVYCGSLHYGISYEEVARLFSEKAGVVARVLKVMNAQDGSHSFAFVQLPDAITADHAIKVLHGTVYNGHLLQIEHVNELGHRWLFSLSLHGLPPSWHYQDVSDFLISTIGSFAGLIVRVELRYETELRWASSELDGLLVDGRPVRAEIEQARVRQKVERERAYNRLVDHTLPSGGNDPDARGGAGAGGGRGAAAGGGAYDPRNPGTGTASAMQSVGGATGTYEQQFPPLAGSVTPGGRSRPPPPPPPPPAPACDADADADAYNPFSLSFLK</sequence>
<dbReference type="PROSITE" id="PS50088">
    <property type="entry name" value="ANK_REPEAT"/>
    <property type="match status" value="1"/>
</dbReference>
<dbReference type="AlphaFoldDB" id="A0AAV5GPF3"/>